<protein>
    <recommendedName>
        <fullName evidence="5">Glycosyl transferase family 1 domain-containing protein</fullName>
    </recommendedName>
</protein>
<evidence type="ECO:0000313" key="4">
    <source>
        <dbReference type="Proteomes" id="UP000176198"/>
    </source>
</evidence>
<dbReference type="CDD" id="cd03801">
    <property type="entry name" value="GT4_PimA-like"/>
    <property type="match status" value="1"/>
</dbReference>
<gene>
    <name evidence="3" type="ORF">A2115_01450</name>
</gene>
<dbReference type="Gene3D" id="3.40.50.2000">
    <property type="entry name" value="Glycogen Phosphorylase B"/>
    <property type="match status" value="2"/>
</dbReference>
<comment type="caution">
    <text evidence="3">The sequence shown here is derived from an EMBL/GenBank/DDBJ whole genome shotgun (WGS) entry which is preliminary data.</text>
</comment>
<reference evidence="3 4" key="1">
    <citation type="journal article" date="2016" name="Nat. Commun.">
        <title>Thousands of microbial genomes shed light on interconnected biogeochemical processes in an aquifer system.</title>
        <authorList>
            <person name="Anantharaman K."/>
            <person name="Brown C.T."/>
            <person name="Hug L.A."/>
            <person name="Sharon I."/>
            <person name="Castelle C.J."/>
            <person name="Probst A.J."/>
            <person name="Thomas B.C."/>
            <person name="Singh A."/>
            <person name="Wilkins M.J."/>
            <person name="Karaoz U."/>
            <person name="Brodie E.L."/>
            <person name="Williams K.H."/>
            <person name="Hubbard S.S."/>
            <person name="Banfield J.F."/>
        </authorList>
    </citation>
    <scope>NUCLEOTIDE SEQUENCE [LARGE SCALE GENOMIC DNA]</scope>
</reference>
<evidence type="ECO:0008006" key="5">
    <source>
        <dbReference type="Google" id="ProtNLM"/>
    </source>
</evidence>
<dbReference type="Proteomes" id="UP000176198">
    <property type="component" value="Unassembled WGS sequence"/>
</dbReference>
<organism evidence="3 4">
    <name type="scientific">Candidatus Woesebacteria bacterium GWA1_41_8</name>
    <dbReference type="NCBI Taxonomy" id="1802471"/>
    <lineage>
        <taxon>Bacteria</taxon>
        <taxon>Candidatus Woeseibacteriota</taxon>
    </lineage>
</organism>
<feature type="domain" description="Glycosyl transferase family 1" evidence="1">
    <location>
        <begin position="198"/>
        <end position="354"/>
    </location>
</feature>
<evidence type="ECO:0000259" key="1">
    <source>
        <dbReference type="Pfam" id="PF00534"/>
    </source>
</evidence>
<dbReference type="Pfam" id="PF13439">
    <property type="entry name" value="Glyco_transf_4"/>
    <property type="match status" value="1"/>
</dbReference>
<accession>A0A1F7WJ38</accession>
<proteinExistence type="predicted"/>
<evidence type="ECO:0000313" key="3">
    <source>
        <dbReference type="EMBL" id="OGM02158.1"/>
    </source>
</evidence>
<dbReference type="InterPro" id="IPR050194">
    <property type="entry name" value="Glycosyltransferase_grp1"/>
</dbReference>
<dbReference type="PANTHER" id="PTHR45947:SF3">
    <property type="entry name" value="SULFOQUINOVOSYL TRANSFERASE SQD2"/>
    <property type="match status" value="1"/>
</dbReference>
<dbReference type="AlphaFoldDB" id="A0A1F7WJ38"/>
<dbReference type="STRING" id="1802471.A2115_01450"/>
<dbReference type="Pfam" id="PF00534">
    <property type="entry name" value="Glycos_transf_1"/>
    <property type="match status" value="1"/>
</dbReference>
<evidence type="ECO:0000259" key="2">
    <source>
        <dbReference type="Pfam" id="PF13439"/>
    </source>
</evidence>
<dbReference type="PANTHER" id="PTHR45947">
    <property type="entry name" value="SULFOQUINOVOSYL TRANSFERASE SQD2"/>
    <property type="match status" value="1"/>
</dbReference>
<dbReference type="InterPro" id="IPR028098">
    <property type="entry name" value="Glyco_trans_4-like_N"/>
</dbReference>
<dbReference type="InterPro" id="IPR001296">
    <property type="entry name" value="Glyco_trans_1"/>
</dbReference>
<name>A0A1F7WJ38_9BACT</name>
<dbReference type="SUPFAM" id="SSF53756">
    <property type="entry name" value="UDP-Glycosyltransferase/glycogen phosphorylase"/>
    <property type="match status" value="1"/>
</dbReference>
<feature type="domain" description="Glycosyltransferase subfamily 4-like N-terminal" evidence="2">
    <location>
        <begin position="9"/>
        <end position="180"/>
    </location>
</feature>
<dbReference type="GO" id="GO:0016758">
    <property type="term" value="F:hexosyltransferase activity"/>
    <property type="evidence" value="ECO:0007669"/>
    <property type="project" value="TreeGrafter"/>
</dbReference>
<dbReference type="EMBL" id="MGFJ01000028">
    <property type="protein sequence ID" value="OGM02158.1"/>
    <property type="molecule type" value="Genomic_DNA"/>
</dbReference>
<sequence>MIIQPFLSYGGAEAVSVQLANRMSQRGHETKVVSLFIDRGRLPHEAERASIVVAPELLGKAFSLSKLALLLLGFPTLLILVFKNAQSTTVLNPHNFPSLWVAGIVAFFKKIPVVWTCHNLPQTPFTQGLAAKLLNPPAEFLNGFFARRCKKVFVVSGKVKKEVFKRYGVKSQVAHPGIDYAFYSKVDPLAVRERYSWKKKFILLQVGRLARQKNHSLSIESLSKISKRIKEAILVIVGDGKEEQSLRLLVQRLRVSDKVFFVGYQPPNKMKDFYAAADLHLSPAYETEGFNLAPLEALCCWTVSLVAEKSGVDEVIKRERIGVVARPRIMDFSKAILKAYKNRGLLRDMGEKGNLWVKNNLSWRGYADKFEETVC</sequence>